<evidence type="ECO:0008006" key="2">
    <source>
        <dbReference type="Google" id="ProtNLM"/>
    </source>
</evidence>
<accession>A0A1A8RKR5</accession>
<dbReference type="PANTHER" id="PTHR37984:SF15">
    <property type="entry name" value="INTEGRASE CATALYTIC DOMAIN-CONTAINING PROTEIN"/>
    <property type="match status" value="1"/>
</dbReference>
<name>A0A1A8RKR5_9TELE</name>
<protein>
    <recommendedName>
        <fullName evidence="2">Integrase catalytic domain-containing protein</fullName>
    </recommendedName>
</protein>
<dbReference type="InterPro" id="IPR036397">
    <property type="entry name" value="RNaseH_sf"/>
</dbReference>
<evidence type="ECO:0000313" key="1">
    <source>
        <dbReference type="EMBL" id="SBS06297.1"/>
    </source>
</evidence>
<dbReference type="EMBL" id="HAEH01017556">
    <property type="protein sequence ID" value="SBS06297.1"/>
    <property type="molecule type" value="Transcribed_RNA"/>
</dbReference>
<sequence>MLTFFVEDNQLNWDALLPYVMLAYRSSVHASTSVTPYKVLFGREIVLPVDVMLGLDQGELFASVDDYVTGLQKTLTTVVEAVKRHQSRAAAQQKRAYDFRATCQFYSEGELVWVRNKLRRRGQLQHRWLWGPESERGRVCVSMMPPRRIPAGFISGLRRRAGLATQVTRPHHVERLLKGVLLQEDWKNISLGRSTDMELRNNVWFISRMPPGRTPARLINGLQRQVVPVTQETLPHHVERLLEGVLLQEDRKDVSLGRLRDMELWNN</sequence>
<feature type="non-terminal residue" evidence="1">
    <location>
        <position position="267"/>
    </location>
</feature>
<reference evidence="1" key="2">
    <citation type="submission" date="2016-06" db="EMBL/GenBank/DDBJ databases">
        <title>The genome of a short-lived fish provides insights into sex chromosome evolution and the genetic control of aging.</title>
        <authorList>
            <person name="Reichwald K."/>
            <person name="Felder M."/>
            <person name="Petzold A."/>
            <person name="Koch P."/>
            <person name="Groth M."/>
            <person name="Platzer M."/>
        </authorList>
    </citation>
    <scope>NUCLEOTIDE SEQUENCE</scope>
    <source>
        <tissue evidence="1">Brain</tissue>
    </source>
</reference>
<dbReference type="PANTHER" id="PTHR37984">
    <property type="entry name" value="PROTEIN CBG26694"/>
    <property type="match status" value="1"/>
</dbReference>
<dbReference type="Gene3D" id="3.30.420.10">
    <property type="entry name" value="Ribonuclease H-like superfamily/Ribonuclease H"/>
    <property type="match status" value="1"/>
</dbReference>
<proteinExistence type="predicted"/>
<dbReference type="GO" id="GO:0003676">
    <property type="term" value="F:nucleic acid binding"/>
    <property type="evidence" value="ECO:0007669"/>
    <property type="project" value="InterPro"/>
</dbReference>
<dbReference type="InterPro" id="IPR050951">
    <property type="entry name" value="Retrovirus_Pol_polyprotein"/>
</dbReference>
<dbReference type="AlphaFoldDB" id="A0A1A8RKR5"/>
<gene>
    <name evidence="1" type="primary">Nfu_g_1_025041</name>
</gene>
<organism evidence="1">
    <name type="scientific">Nothobranchius rachovii</name>
    <name type="common">bluefin notho</name>
    <dbReference type="NCBI Taxonomy" id="451742"/>
    <lineage>
        <taxon>Eukaryota</taxon>
        <taxon>Metazoa</taxon>
        <taxon>Chordata</taxon>
        <taxon>Craniata</taxon>
        <taxon>Vertebrata</taxon>
        <taxon>Euteleostomi</taxon>
        <taxon>Actinopterygii</taxon>
        <taxon>Neopterygii</taxon>
        <taxon>Teleostei</taxon>
        <taxon>Neoteleostei</taxon>
        <taxon>Acanthomorphata</taxon>
        <taxon>Ovalentaria</taxon>
        <taxon>Atherinomorphae</taxon>
        <taxon>Cyprinodontiformes</taxon>
        <taxon>Nothobranchiidae</taxon>
        <taxon>Nothobranchius</taxon>
    </lineage>
</organism>
<reference evidence="1" key="1">
    <citation type="submission" date="2016-05" db="EMBL/GenBank/DDBJ databases">
        <authorList>
            <person name="Lavstsen T."/>
            <person name="Jespersen J.S."/>
        </authorList>
    </citation>
    <scope>NUCLEOTIDE SEQUENCE</scope>
    <source>
        <tissue evidence="1">Brain</tissue>
    </source>
</reference>